<keyword evidence="6" id="KW-1185">Reference proteome</keyword>
<dbReference type="EMBL" id="CP002017">
    <property type="protein sequence ID" value="ADG06263.1"/>
    <property type="molecule type" value="Genomic_DNA"/>
</dbReference>
<dbReference type="EC" id="1.14.13.227" evidence="1"/>
<gene>
    <name evidence="5" type="ordered locus">Btus_1552</name>
</gene>
<dbReference type="InterPro" id="IPR012348">
    <property type="entry name" value="RNR-like"/>
</dbReference>
<dbReference type="STRING" id="562970.Btus_1552"/>
<dbReference type="Proteomes" id="UP000002368">
    <property type="component" value="Chromosome"/>
</dbReference>
<accession>D5WPK4</accession>
<reference evidence="5 6" key="1">
    <citation type="journal article" date="2011" name="Stand. Genomic Sci.">
        <title>Complete genome sequence of the thermophilic, hydrogen-oxidizing Bacillus tusciae type strain (T2) and reclassification in the new genus, Kyrpidia gen. nov. as Kyrpidia tusciae comb. nov. and emendation of the family Alicyclobacillaceae da Costa and Rainey, 2010.</title>
        <authorList>
            <person name="Klenk H.P."/>
            <person name="Lapidus A."/>
            <person name="Chertkov O."/>
            <person name="Copeland A."/>
            <person name="Del Rio T.G."/>
            <person name="Nolan M."/>
            <person name="Lucas S."/>
            <person name="Chen F."/>
            <person name="Tice H."/>
            <person name="Cheng J.F."/>
            <person name="Han C."/>
            <person name="Bruce D."/>
            <person name="Goodwin L."/>
            <person name="Pitluck S."/>
            <person name="Pati A."/>
            <person name="Ivanova N."/>
            <person name="Mavromatis K."/>
            <person name="Daum C."/>
            <person name="Chen A."/>
            <person name="Palaniappan K."/>
            <person name="Chang Y.J."/>
            <person name="Land M."/>
            <person name="Hauser L."/>
            <person name="Jeffries C.D."/>
            <person name="Detter J.C."/>
            <person name="Rohde M."/>
            <person name="Abt B."/>
            <person name="Pukall R."/>
            <person name="Goker M."/>
            <person name="Bristow J."/>
            <person name="Markowitz V."/>
            <person name="Hugenholtz P."/>
            <person name="Eisen J.A."/>
        </authorList>
    </citation>
    <scope>NUCLEOTIDE SEQUENCE [LARGE SCALE GENOMIC DNA]</scope>
    <source>
        <strain evidence="5 6">DSM 2912</strain>
    </source>
</reference>
<keyword evidence="2" id="KW-0560">Oxidoreductase</keyword>
<proteinExistence type="predicted"/>
<dbReference type="HOGENOM" id="CLU_061948_1_0_9"/>
<evidence type="ECO:0000313" key="5">
    <source>
        <dbReference type="EMBL" id="ADG06263.1"/>
    </source>
</evidence>
<dbReference type="GO" id="GO:0016709">
    <property type="term" value="F:oxidoreductase activity, acting on paired donors, with incorporation or reduction of molecular oxygen, NAD(P)H as one donor, and incorporation of one atom of oxygen"/>
    <property type="evidence" value="ECO:0007669"/>
    <property type="project" value="InterPro"/>
</dbReference>
<dbReference type="PIRSF" id="PIRSF000040">
    <property type="entry name" value="MMOH_comp"/>
    <property type="match status" value="1"/>
</dbReference>
<sequence>MAQTEPMERTVRTAEAGAFKFTGSEDRRFVYFQPRKRRPTTYEDVTIDIQPHTGRHLKQGFLLAMLDDSPNYNPERTRVQCSDWNRIVDVNEEYERIFYQRQHAVEEQFRRTLETAKSRQVFETFHPRWTRVLEIHLSAFKHAEYGLGMYSFAIMQREALTIMLNNVFTVQSAEKLRFAQDLTIYMMELAEQITGFSESRGRESWLSAPEWQGIRKAVEQINASTDWAEQWFVINLLYEPLIGQLFRGRFIMLFGSQNGDFVTPVLVSTAEADYDRNLRTTVEAFKVLLGDEQHGAANRTLVEGWVEKYLPLCTEASKGLEPLWEMPQVQVAAFSDSYERAASKCLHNLSALAITLPKGVRV</sequence>
<organism evidence="5 6">
    <name type="scientific">Kyrpidia tusciae (strain DSM 2912 / NBRC 15312 / T2)</name>
    <name type="common">Bacillus tusciae</name>
    <dbReference type="NCBI Taxonomy" id="562970"/>
    <lineage>
        <taxon>Bacteria</taxon>
        <taxon>Bacillati</taxon>
        <taxon>Bacillota</taxon>
        <taxon>Bacilli</taxon>
        <taxon>Bacillales</taxon>
        <taxon>Alicyclobacillaceae</taxon>
        <taxon>Kyrpidia</taxon>
    </lineage>
</organism>
<dbReference type="SUPFAM" id="SSF47240">
    <property type="entry name" value="Ferritin-like"/>
    <property type="match status" value="1"/>
</dbReference>
<dbReference type="KEGG" id="bts:Btus_1552"/>
<evidence type="ECO:0000256" key="4">
    <source>
        <dbReference type="ARBA" id="ARBA00048941"/>
    </source>
</evidence>
<comment type="catalytic activity">
    <reaction evidence="4">
        <text>propane + NADH + O2 + H(+) = propan-2-ol + NAD(+) + H2O</text>
        <dbReference type="Rhea" id="RHEA:49992"/>
        <dbReference type="ChEBI" id="CHEBI:15377"/>
        <dbReference type="ChEBI" id="CHEBI:15378"/>
        <dbReference type="ChEBI" id="CHEBI:15379"/>
        <dbReference type="ChEBI" id="CHEBI:17824"/>
        <dbReference type="ChEBI" id="CHEBI:32879"/>
        <dbReference type="ChEBI" id="CHEBI:57540"/>
        <dbReference type="ChEBI" id="CHEBI:57945"/>
        <dbReference type="EC" id="1.14.13.227"/>
    </reaction>
</comment>
<protein>
    <recommendedName>
        <fullName evidence="1">propane 2-monooxygenase</fullName>
        <ecNumber evidence="1">1.14.13.227</ecNumber>
    </recommendedName>
</protein>
<dbReference type="RefSeq" id="WP_013075552.1">
    <property type="nucleotide sequence ID" value="NC_014098.1"/>
</dbReference>
<dbReference type="InterPro" id="IPR012078">
    <property type="entry name" value="MP_mOase_hydro"/>
</dbReference>
<name>D5WPK4_KYRT2</name>
<evidence type="ECO:0000256" key="1">
    <source>
        <dbReference type="ARBA" id="ARBA00012710"/>
    </source>
</evidence>
<dbReference type="eggNOG" id="ENOG502Z7Z9">
    <property type="taxonomic scope" value="Bacteria"/>
</dbReference>
<dbReference type="InterPro" id="IPR009078">
    <property type="entry name" value="Ferritin-like_SF"/>
</dbReference>
<evidence type="ECO:0000256" key="3">
    <source>
        <dbReference type="ARBA" id="ARBA00023033"/>
    </source>
</evidence>
<dbReference type="AlphaFoldDB" id="D5WPK4"/>
<dbReference type="Gene3D" id="1.10.620.20">
    <property type="entry name" value="Ribonucleotide Reductase, subunit A"/>
    <property type="match status" value="1"/>
</dbReference>
<dbReference type="Pfam" id="PF02332">
    <property type="entry name" value="Phenol_Hydrox"/>
    <property type="match status" value="1"/>
</dbReference>
<evidence type="ECO:0000313" key="6">
    <source>
        <dbReference type="Proteomes" id="UP000002368"/>
    </source>
</evidence>
<dbReference type="InterPro" id="IPR003430">
    <property type="entry name" value="Phenol_Hydrox"/>
</dbReference>
<keyword evidence="3" id="KW-0503">Monooxygenase</keyword>
<evidence type="ECO:0000256" key="2">
    <source>
        <dbReference type="ARBA" id="ARBA00023002"/>
    </source>
</evidence>